<reference evidence="1" key="1">
    <citation type="submission" date="2022-12" db="EMBL/GenBank/DDBJ databases">
        <authorList>
            <person name="Petersen C."/>
        </authorList>
    </citation>
    <scope>NUCLEOTIDE SEQUENCE</scope>
    <source>
        <strain evidence="1">IBT 29677</strain>
    </source>
</reference>
<reference evidence="1" key="2">
    <citation type="journal article" date="2023" name="IMA Fungus">
        <title>Comparative genomic study of the Penicillium genus elucidates a diverse pangenome and 15 lateral gene transfer events.</title>
        <authorList>
            <person name="Petersen C."/>
            <person name="Sorensen T."/>
            <person name="Nielsen M.R."/>
            <person name="Sondergaard T.E."/>
            <person name="Sorensen J.L."/>
            <person name="Fitzpatrick D.A."/>
            <person name="Frisvad J.C."/>
            <person name="Nielsen K.L."/>
        </authorList>
    </citation>
    <scope>NUCLEOTIDE SEQUENCE</scope>
    <source>
        <strain evidence="1">IBT 29677</strain>
    </source>
</reference>
<dbReference type="AlphaFoldDB" id="A0A9W9W492"/>
<evidence type="ECO:0000313" key="2">
    <source>
        <dbReference type="Proteomes" id="UP001147747"/>
    </source>
</evidence>
<accession>A0A9W9W492</accession>
<protein>
    <submittedName>
        <fullName evidence="1">Uncharacterized protein</fullName>
    </submittedName>
</protein>
<sequence length="105" mass="11618">MIQKFNALPSFHGNLALGKSLVAAPGLAPIWEQVFNIAAHAMQRPVQERTPPAVPASAQISLLRPYIVELVRQIHVLDFNPHVARVFVKILAQVFNTVALVMLFL</sequence>
<name>A0A9W9W492_9EURO</name>
<proteinExistence type="predicted"/>
<gene>
    <name evidence="1" type="ORF">N7509_003089</name>
</gene>
<dbReference type="GeneID" id="81366706"/>
<dbReference type="EMBL" id="JAPZBU010000005">
    <property type="protein sequence ID" value="KAJ5403218.1"/>
    <property type="molecule type" value="Genomic_DNA"/>
</dbReference>
<organism evidence="1 2">
    <name type="scientific">Penicillium cosmopolitanum</name>
    <dbReference type="NCBI Taxonomy" id="1131564"/>
    <lineage>
        <taxon>Eukaryota</taxon>
        <taxon>Fungi</taxon>
        <taxon>Dikarya</taxon>
        <taxon>Ascomycota</taxon>
        <taxon>Pezizomycotina</taxon>
        <taxon>Eurotiomycetes</taxon>
        <taxon>Eurotiomycetidae</taxon>
        <taxon>Eurotiales</taxon>
        <taxon>Aspergillaceae</taxon>
        <taxon>Penicillium</taxon>
    </lineage>
</organism>
<dbReference type="Proteomes" id="UP001147747">
    <property type="component" value="Unassembled WGS sequence"/>
</dbReference>
<dbReference type="RefSeq" id="XP_056490460.1">
    <property type="nucleotide sequence ID" value="XM_056627726.1"/>
</dbReference>
<keyword evidence="2" id="KW-1185">Reference proteome</keyword>
<dbReference type="OrthoDB" id="10408116at2759"/>
<comment type="caution">
    <text evidence="1">The sequence shown here is derived from an EMBL/GenBank/DDBJ whole genome shotgun (WGS) entry which is preliminary data.</text>
</comment>
<evidence type="ECO:0000313" key="1">
    <source>
        <dbReference type="EMBL" id="KAJ5403218.1"/>
    </source>
</evidence>